<name>A0ABV6HA03_9ACTN</name>
<sequence length="316" mass="34367">MELPHDDHGLIRRSRALDTGHTDEELTGLLADGVLLRVVRGVYVAADRVPAQTRQADLYRLRCLATATAPGNTVVLSHQSAAAVLGLELLAPDRTRVHVTNGFGEGGRVERLRHVHAAPLDGTCVRRAGVALTGVARTAVDVAVTGSFAQALTVFDSALRIGVTRDELTAALGARRRRAIARARHALTLADGRAANPGESWSRAQMIQAGLPLPMLQRRLTLDDDLGEAYTDFNWDDVLVGEFDGAAKYREHLREGESAADVVLREKARENALRDLGFEVVRWDWPDLEAGAMIPRLTRRMSRAGLLPPAPARIPD</sequence>
<gene>
    <name evidence="1" type="ORF">ACFFJD_12775</name>
</gene>
<dbReference type="Proteomes" id="UP001589783">
    <property type="component" value="Unassembled WGS sequence"/>
</dbReference>
<evidence type="ECO:0000313" key="1">
    <source>
        <dbReference type="EMBL" id="MFC0315723.1"/>
    </source>
</evidence>
<keyword evidence="2" id="KW-1185">Reference proteome</keyword>
<organism evidence="1 2">
    <name type="scientific">Gordonia phosphorivorans</name>
    <dbReference type="NCBI Taxonomy" id="1056982"/>
    <lineage>
        <taxon>Bacteria</taxon>
        <taxon>Bacillati</taxon>
        <taxon>Actinomycetota</taxon>
        <taxon>Actinomycetes</taxon>
        <taxon>Mycobacteriales</taxon>
        <taxon>Gordoniaceae</taxon>
        <taxon>Gordonia</taxon>
    </lineage>
</organism>
<dbReference type="EMBL" id="JBHLWV010000022">
    <property type="protein sequence ID" value="MFC0315723.1"/>
    <property type="molecule type" value="Genomic_DNA"/>
</dbReference>
<evidence type="ECO:0008006" key="3">
    <source>
        <dbReference type="Google" id="ProtNLM"/>
    </source>
</evidence>
<dbReference type="RefSeq" id="WP_382364711.1">
    <property type="nucleotide sequence ID" value="NZ_JBHLWV010000022.1"/>
</dbReference>
<evidence type="ECO:0000313" key="2">
    <source>
        <dbReference type="Proteomes" id="UP001589783"/>
    </source>
</evidence>
<proteinExistence type="predicted"/>
<reference evidence="1 2" key="1">
    <citation type="submission" date="2024-09" db="EMBL/GenBank/DDBJ databases">
        <authorList>
            <person name="Sun Q."/>
            <person name="Mori K."/>
        </authorList>
    </citation>
    <scope>NUCLEOTIDE SEQUENCE [LARGE SCALE GENOMIC DNA]</scope>
    <source>
        <strain evidence="1 2">CCM 7957</strain>
    </source>
</reference>
<protein>
    <recommendedName>
        <fullName evidence="3">Transcriptional regulator, AbiEi antitoxin, Type IV TA system</fullName>
    </recommendedName>
</protein>
<comment type="caution">
    <text evidence="1">The sequence shown here is derived from an EMBL/GenBank/DDBJ whole genome shotgun (WGS) entry which is preliminary data.</text>
</comment>
<accession>A0ABV6HA03</accession>